<dbReference type="EMBL" id="MPOJ01000030">
    <property type="protein sequence ID" value="OOH69636.1"/>
    <property type="molecule type" value="Genomic_DNA"/>
</dbReference>
<evidence type="ECO:0000313" key="3">
    <source>
        <dbReference type="Proteomes" id="UP000188586"/>
    </source>
</evidence>
<gene>
    <name evidence="2" type="ORF">BOX24_11430</name>
</gene>
<organism evidence="2 3">
    <name type="scientific">Leptospirillum ferriphilum</name>
    <dbReference type="NCBI Taxonomy" id="178606"/>
    <lineage>
        <taxon>Bacteria</taxon>
        <taxon>Pseudomonadati</taxon>
        <taxon>Nitrospirota</taxon>
        <taxon>Nitrospiria</taxon>
        <taxon>Nitrospirales</taxon>
        <taxon>Nitrospiraceae</taxon>
        <taxon>Leptospirillum</taxon>
    </lineage>
</organism>
<evidence type="ECO:0000313" key="2">
    <source>
        <dbReference type="EMBL" id="OOH69636.1"/>
    </source>
</evidence>
<reference evidence="2 3" key="1">
    <citation type="submission" date="2016-11" db="EMBL/GenBank/DDBJ databases">
        <title>Comparative genomics of co-occurring bacteria in distinct bioleaching systems unravels niche-specific adaptation.</title>
        <authorList>
            <person name="Zhang X."/>
            <person name="Liu X."/>
            <person name="Yin H."/>
        </authorList>
    </citation>
    <scope>NUCLEOTIDE SEQUENCE [LARGE SCALE GENOMIC DNA]</scope>
    <source>
        <strain evidence="2 3">DX</strain>
    </source>
</reference>
<evidence type="ECO:0000256" key="1">
    <source>
        <dbReference type="SAM" id="MobiDB-lite"/>
    </source>
</evidence>
<dbReference type="AlphaFoldDB" id="A0A1V3SSG3"/>
<name>A0A1V3SSG3_9BACT</name>
<dbReference type="Proteomes" id="UP000188586">
    <property type="component" value="Unassembled WGS sequence"/>
</dbReference>
<comment type="caution">
    <text evidence="2">The sequence shown here is derived from an EMBL/GenBank/DDBJ whole genome shotgun (WGS) entry which is preliminary data.</text>
</comment>
<feature type="region of interest" description="Disordered" evidence="1">
    <location>
        <begin position="59"/>
        <end position="89"/>
    </location>
</feature>
<accession>A0A1V3SSG3</accession>
<protein>
    <submittedName>
        <fullName evidence="2">Uncharacterized protein</fullName>
    </submittedName>
</protein>
<sequence>MRKNQESFTVLKVPSCRGQTGEASVCSPAFSTRTEALSLVGKTDDPQARVMMEDRLEPWRVSGGPGKREWTMGGPGCVVDVGLPGRDGP</sequence>
<proteinExistence type="predicted"/>